<protein>
    <submittedName>
        <fullName evidence="2">Uncharacterized protein</fullName>
    </submittedName>
</protein>
<evidence type="ECO:0000256" key="1">
    <source>
        <dbReference type="SAM" id="MobiDB-lite"/>
    </source>
</evidence>
<reference evidence="2 3" key="1">
    <citation type="submission" date="2016-03" db="EMBL/GenBank/DDBJ databases">
        <authorList>
            <person name="Ploux O."/>
        </authorList>
    </citation>
    <scope>NUCLEOTIDE SEQUENCE [LARGE SCALE GENOMIC DNA]</scope>
    <source>
        <strain evidence="2 3">URUG2</strain>
    </source>
</reference>
<accession>A0A2D3UXV4</accession>
<proteinExistence type="predicted"/>
<dbReference type="Proteomes" id="UP000225277">
    <property type="component" value="Unassembled WGS sequence"/>
</dbReference>
<dbReference type="AlphaFoldDB" id="A0A2D3UXV4"/>
<dbReference type="EMBL" id="FJUY01000007">
    <property type="protein sequence ID" value="CZT19175.1"/>
    <property type="molecule type" value="Genomic_DNA"/>
</dbReference>
<dbReference type="GeneID" id="35600189"/>
<sequence>MMQLADPSGVLHESDESSITTSNEAAHKIDDPLPDRCRLLELPRELRDMIYKHTISTVIVVDLAHVDLVLLRDKLRFRHRRYLFRKSYHPLIDPSPIVTARRAACDAEGALPRTCKQISMEWSELRQKPQSIRVEHQVLNERDKDAIVRGLSELSQCVKDHQERQQGKLEMPVDIYLGEIDSQIEAWYRVWRHMFKSFLSRVTDVTASFDFKLSAGTFARFGVELDSPASIVKSMQAGYTRDGRPAILTEKDIRGLKVLAWAIAFSVHSCRDIDCIWDAWKSGSENIKGKYTTTTLPLHLTLAPRRDQSSVPVLRRSRKF</sequence>
<evidence type="ECO:0000313" key="2">
    <source>
        <dbReference type="EMBL" id="CZT19175.1"/>
    </source>
</evidence>
<feature type="region of interest" description="Disordered" evidence="1">
    <location>
        <begin position="1"/>
        <end position="28"/>
    </location>
</feature>
<evidence type="ECO:0000313" key="3">
    <source>
        <dbReference type="Proteomes" id="UP000225277"/>
    </source>
</evidence>
<gene>
    <name evidence="2" type="ORF">RCC_05021</name>
</gene>
<name>A0A2D3UXV4_9PEZI</name>
<dbReference type="RefSeq" id="XP_023626065.1">
    <property type="nucleotide sequence ID" value="XM_023770297.1"/>
</dbReference>
<organism evidence="2 3">
    <name type="scientific">Ramularia collo-cygni</name>
    <dbReference type="NCBI Taxonomy" id="112498"/>
    <lineage>
        <taxon>Eukaryota</taxon>
        <taxon>Fungi</taxon>
        <taxon>Dikarya</taxon>
        <taxon>Ascomycota</taxon>
        <taxon>Pezizomycotina</taxon>
        <taxon>Dothideomycetes</taxon>
        <taxon>Dothideomycetidae</taxon>
        <taxon>Mycosphaerellales</taxon>
        <taxon>Mycosphaerellaceae</taxon>
        <taxon>Ramularia</taxon>
    </lineage>
</organism>
<keyword evidence="3" id="KW-1185">Reference proteome</keyword>